<evidence type="ECO:0000256" key="2">
    <source>
        <dbReference type="ARBA" id="ARBA00012759"/>
    </source>
</evidence>
<dbReference type="AlphaFoldDB" id="A0A315UQL2"/>
<keyword evidence="6" id="KW-0378">Hydrolase</keyword>
<keyword evidence="7" id="KW-0788">Thiol protease</keyword>
<feature type="domain" description="USP" evidence="9">
    <location>
        <begin position="112"/>
        <end position="412"/>
    </location>
</feature>
<dbReference type="PANTHER" id="PTHR24006:SF727">
    <property type="entry name" value="UBIQUITIN CARBOXYL-TERMINAL HYDROLASE 42"/>
    <property type="match status" value="1"/>
</dbReference>
<evidence type="ECO:0000256" key="7">
    <source>
        <dbReference type="ARBA" id="ARBA00022807"/>
    </source>
</evidence>
<dbReference type="PANTHER" id="PTHR24006">
    <property type="entry name" value="UBIQUITIN CARBOXYL-TERMINAL HYDROLASE"/>
    <property type="match status" value="1"/>
</dbReference>
<feature type="compositionally biased region" description="Polar residues" evidence="8">
    <location>
        <begin position="465"/>
        <end position="490"/>
    </location>
</feature>
<dbReference type="PROSITE" id="PS00973">
    <property type="entry name" value="USP_2"/>
    <property type="match status" value="1"/>
</dbReference>
<comment type="catalytic activity">
    <reaction evidence="1">
        <text>Thiol-dependent hydrolysis of ester, thioester, amide, peptide and isopeptide bonds formed by the C-terminal Gly of ubiquitin (a 76-residue protein attached to proteins as an intracellular targeting signal).</text>
        <dbReference type="EC" id="3.4.19.12"/>
    </reaction>
</comment>
<comment type="caution">
    <text evidence="10">The sequence shown here is derived from an EMBL/GenBank/DDBJ whole genome shotgun (WGS) entry which is preliminary data.</text>
</comment>
<feature type="compositionally biased region" description="Basic residues" evidence="8">
    <location>
        <begin position="910"/>
        <end position="923"/>
    </location>
</feature>
<dbReference type="EMBL" id="NHOQ01002872">
    <property type="protein sequence ID" value="PWA14108.1"/>
    <property type="molecule type" value="Genomic_DNA"/>
</dbReference>
<feature type="compositionally biased region" description="Basic and acidic residues" evidence="8">
    <location>
        <begin position="1"/>
        <end position="15"/>
    </location>
</feature>
<feature type="compositionally biased region" description="Polar residues" evidence="8">
    <location>
        <begin position="820"/>
        <end position="833"/>
    </location>
</feature>
<feature type="compositionally biased region" description="Basic and acidic residues" evidence="8">
    <location>
        <begin position="869"/>
        <end position="909"/>
    </location>
</feature>
<keyword evidence="5" id="KW-0833">Ubl conjugation pathway</keyword>
<feature type="compositionally biased region" description="Polar residues" evidence="8">
    <location>
        <begin position="1011"/>
        <end position="1024"/>
    </location>
</feature>
<keyword evidence="11" id="KW-1185">Reference proteome</keyword>
<dbReference type="InterPro" id="IPR001394">
    <property type="entry name" value="Peptidase_C19_UCH"/>
</dbReference>
<feature type="compositionally biased region" description="Basic and acidic residues" evidence="8">
    <location>
        <begin position="732"/>
        <end position="741"/>
    </location>
</feature>
<evidence type="ECO:0000256" key="5">
    <source>
        <dbReference type="ARBA" id="ARBA00022786"/>
    </source>
</evidence>
<feature type="compositionally biased region" description="Low complexity" evidence="8">
    <location>
        <begin position="500"/>
        <end position="513"/>
    </location>
</feature>
<dbReference type="GO" id="GO:0004843">
    <property type="term" value="F:cysteine-type deubiquitinase activity"/>
    <property type="evidence" value="ECO:0007669"/>
    <property type="project" value="UniProtKB-EC"/>
</dbReference>
<dbReference type="SUPFAM" id="SSF54001">
    <property type="entry name" value="Cysteine proteinases"/>
    <property type="match status" value="1"/>
</dbReference>
<feature type="compositionally biased region" description="Basic and acidic residues" evidence="8">
    <location>
        <begin position="924"/>
        <end position="936"/>
    </location>
</feature>
<gene>
    <name evidence="10" type="ORF">CCH79_00016748</name>
</gene>
<feature type="compositionally biased region" description="Basic residues" evidence="8">
    <location>
        <begin position="1100"/>
        <end position="1109"/>
    </location>
</feature>
<feature type="region of interest" description="Disordered" evidence="8">
    <location>
        <begin position="529"/>
        <end position="632"/>
    </location>
</feature>
<evidence type="ECO:0000256" key="8">
    <source>
        <dbReference type="SAM" id="MobiDB-lite"/>
    </source>
</evidence>
<feature type="compositionally biased region" description="Basic and acidic residues" evidence="8">
    <location>
        <begin position="1110"/>
        <end position="1130"/>
    </location>
</feature>
<dbReference type="Gene3D" id="3.90.70.10">
    <property type="entry name" value="Cysteine proteinases"/>
    <property type="match status" value="1"/>
</dbReference>
<dbReference type="InterPro" id="IPR018200">
    <property type="entry name" value="USP_CS"/>
</dbReference>
<feature type="region of interest" description="Disordered" evidence="8">
    <location>
        <begin position="725"/>
        <end position="936"/>
    </location>
</feature>
<dbReference type="Pfam" id="PF00443">
    <property type="entry name" value="UCH"/>
    <property type="match status" value="1"/>
</dbReference>
<dbReference type="GO" id="GO:0005634">
    <property type="term" value="C:nucleus"/>
    <property type="evidence" value="ECO:0007669"/>
    <property type="project" value="TreeGrafter"/>
</dbReference>
<feature type="compositionally biased region" description="Basic and acidic residues" evidence="8">
    <location>
        <begin position="759"/>
        <end position="774"/>
    </location>
</feature>
<accession>A0A315UQL2</accession>
<feature type="compositionally biased region" description="Basic and acidic residues" evidence="8">
    <location>
        <begin position="1039"/>
        <end position="1064"/>
    </location>
</feature>
<organism evidence="10 11">
    <name type="scientific">Gambusia affinis</name>
    <name type="common">Western mosquitofish</name>
    <name type="synonym">Heterandria affinis</name>
    <dbReference type="NCBI Taxonomy" id="33528"/>
    <lineage>
        <taxon>Eukaryota</taxon>
        <taxon>Metazoa</taxon>
        <taxon>Chordata</taxon>
        <taxon>Craniata</taxon>
        <taxon>Vertebrata</taxon>
        <taxon>Euteleostomi</taxon>
        <taxon>Actinopterygii</taxon>
        <taxon>Neopterygii</taxon>
        <taxon>Teleostei</taxon>
        <taxon>Neoteleostei</taxon>
        <taxon>Acanthomorphata</taxon>
        <taxon>Ovalentaria</taxon>
        <taxon>Atherinomorphae</taxon>
        <taxon>Cyprinodontiformes</taxon>
        <taxon>Poeciliidae</taxon>
        <taxon>Poeciliinae</taxon>
        <taxon>Gambusia</taxon>
    </lineage>
</organism>
<keyword evidence="3" id="KW-0597">Phosphoprotein</keyword>
<dbReference type="FunFam" id="3.90.70.10:FF:000016">
    <property type="entry name" value="Ubiquitin carboxyl-terminal hydrolase 36"/>
    <property type="match status" value="1"/>
</dbReference>
<reference evidence="10 11" key="1">
    <citation type="journal article" date="2018" name="G3 (Bethesda)">
        <title>A High-Quality Reference Genome for the Invasive Mosquitofish Gambusia affinis Using a Chicago Library.</title>
        <authorList>
            <person name="Hoffberg S.L."/>
            <person name="Troendle N.J."/>
            <person name="Glenn T.C."/>
            <person name="Mahmud O."/>
            <person name="Louha S."/>
            <person name="Chalopin D."/>
            <person name="Bennetzen J.L."/>
            <person name="Mauricio R."/>
        </authorList>
    </citation>
    <scope>NUCLEOTIDE SEQUENCE [LARGE SCALE GENOMIC DNA]</scope>
    <source>
        <strain evidence="10">NE01/NJP1002.9</strain>
        <tissue evidence="10">Muscle</tissue>
    </source>
</reference>
<feature type="compositionally biased region" description="Low complexity" evidence="8">
    <location>
        <begin position="784"/>
        <end position="803"/>
    </location>
</feature>
<feature type="compositionally biased region" description="Low complexity" evidence="8">
    <location>
        <begin position="534"/>
        <end position="560"/>
    </location>
</feature>
<feature type="region of interest" description="Disordered" evidence="8">
    <location>
        <begin position="458"/>
        <end position="516"/>
    </location>
</feature>
<dbReference type="InterPro" id="IPR028889">
    <property type="entry name" value="USP"/>
</dbReference>
<dbReference type="GO" id="GO:0005829">
    <property type="term" value="C:cytosol"/>
    <property type="evidence" value="ECO:0007669"/>
    <property type="project" value="TreeGrafter"/>
</dbReference>
<evidence type="ECO:0000259" key="9">
    <source>
        <dbReference type="PROSITE" id="PS50235"/>
    </source>
</evidence>
<sequence length="1204" mass="133745">MTIVDRLSEKSDHESVGFNRSFTSGDVGMDGSCSSSWAVGPSMPGDSPRLKPSGGCLGPTPGAAIYNGTPASMDRPKDQVMSSEDGIELPQKVLFPPERLSLKWIQVHRIGAGLQNMGNTCFLNSALQCLTYTPPLVNFMLSREHSKTCHEPGFCMMCTMQNHIIQVFANSGNVIKPIGVLNELKRIAKHFRYGSQEDAHEFLRYTVDAMQKSCLPGTKLDRQTQATTFIHQVFGGYLRSRVKCLNCKSVSDTFDPFLDITLEIKTAPSVSKALEQFVKPEQLDGENAYKCTKCKKMVTASKRFTIHRSPNVLTLSLKRFANFTGGKITKDVKYPEYLELRPFMSQSQGEPQIYGLYAVLVHSGFSCHAGHYFCYIKASNGQWYQMNDSSVSVSDIRSVLNQQAYVLFYIKSCNVKKTGEFSNVSHNPGMSGQSSPRPVITPRIHTAVHHGNTGFIGPQLPPHMTKNTLHVNGNGSLRDYPSNSKASSSAVGKPSHGLASSSISHSISRPTSIPDQEKRQKLSFFIGQGKQNRASSSSTYSHPSSASSSSSSSLSSSHSTSDVHFVPRQLNHFNGTPSSNGDQPAGGNGSSLLVPYSQESSEESDQENSTTQDAGCISKPQTKGTNGTGDVCASSSKNTNGEIDVCHNSSEVNGSTSEFTKTNQNGQFNGLHKVNGHNIHDKVNYAYMICKICKGSVASVMSVVTALCAPQGSIHNQDSSAVNAVANGLGSDHNEPNKELVDPASSQTCSAQSATPAANEREPLSATVDERAKTLPEPLPPPHHTSSSAVSSSPSATTSKTHAVGPRDLSGFPSEPVCCQSANGISTTAQNISKTEEEVKDSSQTNGPSARPDGGTENKGQSQSKPGSKGHERQSSHDRDRDRFYSDYSKDRDRHYRDRSPPRESYSDRHRYRRDYRDHHRSYRDRFPPERSYWDFDRRKERLGSHSWEHDRDRRSYHSSHYYHKYDGRHERRGYPQPQESHSYWRSQKDGRESWAMKDKRNGWDREERSSSPAATALETNKSKVSPHLDRLCNFNSTLKREELSDKRPAAHLRKEREDSSEGRHSKKHKKSKKKKKSKDKDRHHESSSDPDSDRATESRKKKKKKRRHRDSDSDSGRGHGNRGSKERENRKRHHSDTKDSRYDQDFLPEKRQRTDCSDGSRDQPLPPQHHALSNHSAHQHLNGHTGDGRTNGDFHGYSSGLKQ</sequence>
<feature type="compositionally biased region" description="Basic and acidic residues" evidence="8">
    <location>
        <begin position="987"/>
        <end position="1010"/>
    </location>
</feature>
<feature type="compositionally biased region" description="Basic and acidic residues" evidence="8">
    <location>
        <begin position="1137"/>
        <end position="1162"/>
    </location>
</feature>
<dbReference type="GO" id="GO:0016579">
    <property type="term" value="P:protein deubiquitination"/>
    <property type="evidence" value="ECO:0007669"/>
    <property type="project" value="InterPro"/>
</dbReference>
<dbReference type="PROSITE" id="PS50235">
    <property type="entry name" value="USP_3"/>
    <property type="match status" value="1"/>
</dbReference>
<dbReference type="EC" id="3.4.19.12" evidence="2"/>
<dbReference type="InterPro" id="IPR050164">
    <property type="entry name" value="Peptidase_C19"/>
</dbReference>
<dbReference type="CDD" id="cd02661">
    <property type="entry name" value="Peptidase_C19E"/>
    <property type="match status" value="1"/>
</dbReference>
<feature type="compositionally biased region" description="Polar residues" evidence="8">
    <location>
        <begin position="571"/>
        <end position="582"/>
    </location>
</feature>
<evidence type="ECO:0000313" key="10">
    <source>
        <dbReference type="EMBL" id="PWA14108.1"/>
    </source>
</evidence>
<dbReference type="GO" id="GO:0042981">
    <property type="term" value="P:regulation of apoptotic process"/>
    <property type="evidence" value="ECO:0007669"/>
    <property type="project" value="TreeGrafter"/>
</dbReference>
<feature type="region of interest" description="Disordered" evidence="8">
    <location>
        <begin position="965"/>
        <end position="1204"/>
    </location>
</feature>
<dbReference type="GO" id="GO:0006508">
    <property type="term" value="P:proteolysis"/>
    <property type="evidence" value="ECO:0007669"/>
    <property type="project" value="UniProtKB-KW"/>
</dbReference>
<feature type="compositionally biased region" description="Basic and acidic residues" evidence="8">
    <location>
        <begin position="1079"/>
        <end position="1099"/>
    </location>
</feature>
<feature type="compositionally biased region" description="Basic residues" evidence="8">
    <location>
        <begin position="1065"/>
        <end position="1078"/>
    </location>
</feature>
<feature type="compositionally biased region" description="Low complexity" evidence="8">
    <location>
        <begin position="743"/>
        <end position="758"/>
    </location>
</feature>
<evidence type="ECO:0000256" key="3">
    <source>
        <dbReference type="ARBA" id="ARBA00022553"/>
    </source>
</evidence>
<dbReference type="Proteomes" id="UP000250572">
    <property type="component" value="Unassembled WGS sequence"/>
</dbReference>
<name>A0A315UQL2_GAMAF</name>
<protein>
    <recommendedName>
        <fullName evidence="2">ubiquitinyl hydrolase 1</fullName>
        <ecNumber evidence="2">3.4.19.12</ecNumber>
    </recommendedName>
</protein>
<dbReference type="STRING" id="33528.ENSGAFP00000016288"/>
<dbReference type="InterPro" id="IPR038765">
    <property type="entry name" value="Papain-like_cys_pep_sf"/>
</dbReference>
<evidence type="ECO:0000256" key="4">
    <source>
        <dbReference type="ARBA" id="ARBA00022670"/>
    </source>
</evidence>
<feature type="region of interest" description="Disordered" evidence="8">
    <location>
        <begin position="1"/>
        <end position="21"/>
    </location>
</feature>
<evidence type="ECO:0000313" key="11">
    <source>
        <dbReference type="Proteomes" id="UP000250572"/>
    </source>
</evidence>
<feature type="compositionally biased region" description="Basic and acidic residues" evidence="8">
    <location>
        <begin position="965"/>
        <end position="974"/>
    </location>
</feature>
<proteinExistence type="predicted"/>
<evidence type="ECO:0000256" key="6">
    <source>
        <dbReference type="ARBA" id="ARBA00022801"/>
    </source>
</evidence>
<feature type="compositionally biased region" description="Polar residues" evidence="8">
    <location>
        <begin position="608"/>
        <end position="625"/>
    </location>
</feature>
<keyword evidence="4" id="KW-0645">Protease</keyword>
<dbReference type="PROSITE" id="PS00972">
    <property type="entry name" value="USP_1"/>
    <property type="match status" value="1"/>
</dbReference>
<evidence type="ECO:0000256" key="1">
    <source>
        <dbReference type="ARBA" id="ARBA00000707"/>
    </source>
</evidence>